<dbReference type="STRING" id="868595.Desca_2365"/>
<keyword evidence="1" id="KW-0472">Membrane</keyword>
<dbReference type="Proteomes" id="UP000009226">
    <property type="component" value="Chromosome"/>
</dbReference>
<proteinExistence type="predicted"/>
<name>F6B3P1_DESCC</name>
<dbReference type="AlphaFoldDB" id="F6B3P1"/>
<gene>
    <name evidence="2" type="ordered locus">Desca_2365</name>
</gene>
<keyword evidence="3" id="KW-1185">Reference proteome</keyword>
<dbReference type="HOGENOM" id="CLU_073969_1_1_9"/>
<dbReference type="Pfam" id="PF02681">
    <property type="entry name" value="DUF212"/>
    <property type="match status" value="1"/>
</dbReference>
<evidence type="ECO:0000256" key="1">
    <source>
        <dbReference type="SAM" id="Phobius"/>
    </source>
</evidence>
<feature type="transmembrane region" description="Helical" evidence="1">
    <location>
        <begin position="93"/>
        <end position="111"/>
    </location>
</feature>
<reference evidence="2 3" key="1">
    <citation type="submission" date="2011-05" db="EMBL/GenBank/DDBJ databases">
        <title>Complete sequence of Desulfotomaculum carboxydivorans CO-1-SRB.</title>
        <authorList>
            <consortium name="US DOE Joint Genome Institute"/>
            <person name="Lucas S."/>
            <person name="Han J."/>
            <person name="Lapidus A."/>
            <person name="Cheng J.-F."/>
            <person name="Goodwin L."/>
            <person name="Pitluck S."/>
            <person name="Peters L."/>
            <person name="Mikhailova N."/>
            <person name="Lu M."/>
            <person name="Han C."/>
            <person name="Tapia R."/>
            <person name="Land M."/>
            <person name="Hauser L."/>
            <person name="Kyrpides N."/>
            <person name="Ivanova N."/>
            <person name="Pagani I."/>
            <person name="Stams A."/>
            <person name="Plugge C."/>
            <person name="Muyzer G."/>
            <person name="Kuever J."/>
            <person name="Parshina S."/>
            <person name="Ivanova A."/>
            <person name="Nazina T."/>
            <person name="Woyke T."/>
        </authorList>
    </citation>
    <scope>NUCLEOTIDE SEQUENCE [LARGE SCALE GENOMIC DNA]</scope>
    <source>
        <strain evidence="3">DSM 14880 / VKM B-2319 / CO-1-SRB</strain>
    </source>
</reference>
<protein>
    <submittedName>
        <fullName evidence="2">Acid phosphatase/vanadium-dependent haloperoxidase related protein</fullName>
    </submittedName>
</protein>
<dbReference type="EMBL" id="CP002736">
    <property type="protein sequence ID" value="AEF95200.1"/>
    <property type="molecule type" value="Genomic_DNA"/>
</dbReference>
<accession>F6B3P1</accession>
<evidence type="ECO:0000313" key="2">
    <source>
        <dbReference type="EMBL" id="AEF95200.1"/>
    </source>
</evidence>
<dbReference type="InterPro" id="IPR003832">
    <property type="entry name" value="DUF212"/>
</dbReference>
<keyword evidence="1" id="KW-1133">Transmembrane helix</keyword>
<sequence length="167" mass="18005">MDVGFKCTSIGNIFEVNELSDIFYWLILNKILFAPLSAFLTAQVLKGLLASLHSKKWQWSRFHGAGGMPSSHSAMVTALATAAGLSYGWSSSLFTITAIFSVIVMYDAMGVRRAAGNQARILNQILEEMGRQDGQQNVKALKELIGHTPAEVAVGALIGVIMAAVVF</sequence>
<dbReference type="eggNOG" id="COG1963">
    <property type="taxonomic scope" value="Bacteria"/>
</dbReference>
<evidence type="ECO:0000313" key="3">
    <source>
        <dbReference type="Proteomes" id="UP000009226"/>
    </source>
</evidence>
<keyword evidence="2" id="KW-0560">Oxidoreductase</keyword>
<dbReference type="GO" id="GO:0004601">
    <property type="term" value="F:peroxidase activity"/>
    <property type="evidence" value="ECO:0007669"/>
    <property type="project" value="UniProtKB-KW"/>
</dbReference>
<dbReference type="PANTHER" id="PTHR31446:SF29">
    <property type="entry name" value="ACID PHOSPHATASE_VANADIUM-DEPENDENT HALOPEROXIDASE-RELATED PROTEIN"/>
    <property type="match status" value="1"/>
</dbReference>
<keyword evidence="1" id="KW-0812">Transmembrane</keyword>
<keyword evidence="2" id="KW-0575">Peroxidase</keyword>
<dbReference type="KEGG" id="dca:Desca_2365"/>
<organism evidence="2 3">
    <name type="scientific">Desulfotomaculum nigrificans (strain DSM 14880 / VKM B-2319 / CO-1-SRB)</name>
    <name type="common">Desulfotomaculum carboxydivorans</name>
    <dbReference type="NCBI Taxonomy" id="868595"/>
    <lineage>
        <taxon>Bacteria</taxon>
        <taxon>Bacillati</taxon>
        <taxon>Bacillota</taxon>
        <taxon>Clostridia</taxon>
        <taxon>Eubacteriales</taxon>
        <taxon>Desulfotomaculaceae</taxon>
        <taxon>Desulfotomaculum</taxon>
    </lineage>
</organism>
<dbReference type="PANTHER" id="PTHR31446">
    <property type="entry name" value="ACID PHOSPHATASE/VANADIUM-DEPENDENT HALOPEROXIDASE-RELATED PROTEIN"/>
    <property type="match status" value="1"/>
</dbReference>
<feature type="transmembrane region" description="Helical" evidence="1">
    <location>
        <begin position="22"/>
        <end position="45"/>
    </location>
</feature>